<dbReference type="KEGG" id="aman:B6F84_12455"/>
<keyword evidence="2" id="KW-1185">Reference proteome</keyword>
<proteinExistence type="predicted"/>
<dbReference type="STRING" id="282676.B6F84_12455"/>
<name>A0A1W6K2S4_9CREN</name>
<dbReference type="AlphaFoldDB" id="A0A1W6K2S4"/>
<protein>
    <submittedName>
        <fullName evidence="1">Uncharacterized protein</fullName>
    </submittedName>
</protein>
<gene>
    <name evidence="1" type="ORF">B6F84_12455</name>
</gene>
<evidence type="ECO:0000313" key="1">
    <source>
        <dbReference type="EMBL" id="ARM76744.1"/>
    </source>
</evidence>
<dbReference type="OrthoDB" id="44231at2157"/>
<dbReference type="RefSeq" id="WP_148692538.1">
    <property type="nucleotide sequence ID" value="NZ_CP020477.1"/>
</dbReference>
<sequence length="131" mass="14153">MISKRKLLIPLLILAFIIPVITADVIYYYSGVISVTTTSSPLTLSTGPNGVVTLPSSSGKGYYIDVTVPKGTNSFTANINITNSSYAYFYEAVTLTANQALNLYVTNVSITQSSTYINNMWIYIGTSSDPT</sequence>
<organism evidence="1 2">
    <name type="scientific">Acidianus manzaensis</name>
    <dbReference type="NCBI Taxonomy" id="282676"/>
    <lineage>
        <taxon>Archaea</taxon>
        <taxon>Thermoproteota</taxon>
        <taxon>Thermoprotei</taxon>
        <taxon>Sulfolobales</taxon>
        <taxon>Sulfolobaceae</taxon>
        <taxon>Acidianus</taxon>
    </lineage>
</organism>
<evidence type="ECO:0000313" key="2">
    <source>
        <dbReference type="Proteomes" id="UP000193404"/>
    </source>
</evidence>
<dbReference type="Proteomes" id="UP000193404">
    <property type="component" value="Chromosome"/>
</dbReference>
<dbReference type="GeneID" id="41591749"/>
<reference evidence="1 2" key="1">
    <citation type="submission" date="2017-03" db="EMBL/GenBank/DDBJ databases">
        <title>Sulfur activation and transportation mechanism of thermophilic Archaea Acidianus manzaensis YN-25.</title>
        <authorList>
            <person name="Ma Y."/>
            <person name="Yang Y."/>
            <person name="Xia J."/>
        </authorList>
    </citation>
    <scope>NUCLEOTIDE SEQUENCE [LARGE SCALE GENOMIC DNA]</scope>
    <source>
        <strain evidence="1 2">YN-25</strain>
    </source>
</reference>
<accession>A0A1W6K2S4</accession>
<dbReference type="EMBL" id="CP020477">
    <property type="protein sequence ID" value="ARM76744.1"/>
    <property type="molecule type" value="Genomic_DNA"/>
</dbReference>